<reference evidence="2 3" key="1">
    <citation type="submission" date="2020-05" db="EMBL/GenBank/DDBJ databases">
        <title>Identification and distribution of gene clusters putatively required for synthesis of sphingolipid metabolism inhibitors in phylogenetically diverse species of the filamentous fungus Fusarium.</title>
        <authorList>
            <person name="Kim H.-S."/>
            <person name="Busman M."/>
            <person name="Brown D.W."/>
            <person name="Divon H."/>
            <person name="Uhlig S."/>
            <person name="Proctor R.H."/>
        </authorList>
    </citation>
    <scope>NUCLEOTIDE SEQUENCE [LARGE SCALE GENOMIC DNA]</scope>
    <source>
        <strain evidence="2 3">NRRL 36939</strain>
    </source>
</reference>
<dbReference type="OrthoDB" id="5102599at2759"/>
<feature type="region of interest" description="Disordered" evidence="1">
    <location>
        <begin position="108"/>
        <end position="154"/>
    </location>
</feature>
<keyword evidence="3" id="KW-1185">Reference proteome</keyword>
<gene>
    <name evidence="2" type="ORF">FPCIR_12920</name>
</gene>
<dbReference type="Proteomes" id="UP000546213">
    <property type="component" value="Unassembled WGS sequence"/>
</dbReference>
<evidence type="ECO:0000313" key="2">
    <source>
        <dbReference type="EMBL" id="KAF5575869.1"/>
    </source>
</evidence>
<organism evidence="2 3">
    <name type="scientific">Fusarium pseudocircinatum</name>
    <dbReference type="NCBI Taxonomy" id="56676"/>
    <lineage>
        <taxon>Eukaryota</taxon>
        <taxon>Fungi</taxon>
        <taxon>Dikarya</taxon>
        <taxon>Ascomycota</taxon>
        <taxon>Pezizomycotina</taxon>
        <taxon>Sordariomycetes</taxon>
        <taxon>Hypocreomycetidae</taxon>
        <taxon>Hypocreales</taxon>
        <taxon>Nectriaceae</taxon>
        <taxon>Fusarium</taxon>
        <taxon>Fusarium fujikuroi species complex</taxon>
    </lineage>
</organism>
<dbReference type="AlphaFoldDB" id="A0A8H5KMI9"/>
<feature type="compositionally biased region" description="Basic and acidic residues" evidence="1">
    <location>
        <begin position="15"/>
        <end position="37"/>
    </location>
</feature>
<comment type="caution">
    <text evidence="2">The sequence shown here is derived from an EMBL/GenBank/DDBJ whole genome shotgun (WGS) entry which is preliminary data.</text>
</comment>
<evidence type="ECO:0000256" key="1">
    <source>
        <dbReference type="SAM" id="MobiDB-lite"/>
    </source>
</evidence>
<sequence>MPTNRPRAQGSTKSFFERQRARDGYRRRQERRQRAAARESGCGHAEGANGVQVIEGHPSDAGHVGMTGDRGEAGTIVQQTAEAAAQEASTSLPHLEATRLAQDMSALAIADPAAQQRDAHIEQPNSGPQGPDQAAGDAASAEKVASDEDDMDIS</sequence>
<accession>A0A8H5KMI9</accession>
<evidence type="ECO:0000313" key="3">
    <source>
        <dbReference type="Proteomes" id="UP000546213"/>
    </source>
</evidence>
<feature type="region of interest" description="Disordered" evidence="1">
    <location>
        <begin position="1"/>
        <end position="76"/>
    </location>
</feature>
<name>A0A8H5KMI9_9HYPO</name>
<protein>
    <submittedName>
        <fullName evidence="2">Uncharacterized protein</fullName>
    </submittedName>
</protein>
<proteinExistence type="predicted"/>
<dbReference type="EMBL" id="JAAOAS010000453">
    <property type="protein sequence ID" value="KAF5575869.1"/>
    <property type="molecule type" value="Genomic_DNA"/>
</dbReference>